<dbReference type="FunFam" id="3.30.565.10:FF:000006">
    <property type="entry name" value="Sensor histidine kinase WalK"/>
    <property type="match status" value="1"/>
</dbReference>
<dbReference type="HOGENOM" id="CLU_031353_0_0_2"/>
<dbReference type="InterPro" id="IPR050736">
    <property type="entry name" value="Sensor_HK_Regulatory"/>
</dbReference>
<keyword evidence="11 13" id="KW-0472">Membrane</keyword>
<evidence type="ECO:0000256" key="2">
    <source>
        <dbReference type="ARBA" id="ARBA00004651"/>
    </source>
</evidence>
<comment type="subcellular location">
    <subcellularLocation>
        <location evidence="2">Cell membrane</location>
        <topology evidence="2">Multi-pass membrane protein</topology>
    </subcellularLocation>
</comment>
<dbReference type="Gene3D" id="3.30.565.10">
    <property type="entry name" value="Histidine kinase-like ATPase, C-terminal domain"/>
    <property type="match status" value="1"/>
</dbReference>
<dbReference type="BioCyc" id="CNIT1237085:G1324-868-MONOMER"/>
<evidence type="ECO:0000256" key="5">
    <source>
        <dbReference type="ARBA" id="ARBA00022553"/>
    </source>
</evidence>
<dbReference type="Proteomes" id="UP000008037">
    <property type="component" value="Chromosome"/>
</dbReference>
<dbReference type="CDD" id="cd12912">
    <property type="entry name" value="PDC2_MCP_like"/>
    <property type="match status" value="1"/>
</dbReference>
<dbReference type="InterPro" id="IPR036097">
    <property type="entry name" value="HisK_dim/P_sf"/>
</dbReference>
<evidence type="ECO:0000256" key="4">
    <source>
        <dbReference type="ARBA" id="ARBA00022475"/>
    </source>
</evidence>
<organism evidence="15 16">
    <name type="scientific">Nitrososphaera gargensis (strain Ga9.2)</name>
    <dbReference type="NCBI Taxonomy" id="1237085"/>
    <lineage>
        <taxon>Archaea</taxon>
        <taxon>Nitrososphaerota</taxon>
        <taxon>Nitrososphaeria</taxon>
        <taxon>Nitrososphaerales</taxon>
        <taxon>Nitrososphaeraceae</taxon>
        <taxon>Nitrososphaera</taxon>
    </lineage>
</organism>
<sequence length="579" mass="63812">MFIVILVALAAISGVSIFLTYTSLQSTEVRLSLAAAQELRSEIREHTNDAVADIGTELDTISKRIQTAASSPILLRGIDSEEARILLDATAVGMEEYVQSITYLDSNGVLLYTTEAELLDQIGSDRSDTMYYLQAKERNQPILAGPFLTENNRMSVSVLSPVFASSGSSFNGVLAAIIPIESIVDKIGQQLPPTTGKNQIFIVATDGTIIGYGDETAIGRNIFDEFRVRNEIAGRNLQLMIEGRSGVFEYDALDGQRRVAVYSPVTFSGAHTWSVLITAPASQSETFASVINDQRIFTIVAVILIGITSAILMIFILMINKRLQMIIQKQNVQIKNQLNELQDAYEKLTEQDKIKDEFINVAAHELRTPVLPIILSAEGLSEDIGTDNSKIEIILRNAKRINKLTNDILDVSRIKSNTFRLQKERTNVKKLIEEAIQDISFSKTAENKNPNLKIAFESQLPESKLEIVADRSRLHQVLANLLDNAVNFTDEGTITVSLQQNKDDPSFVEIRVADTGKGIDPSVRPRLFEKFVTKSTAKGTGLGLYLCKAIVEAHGGKIWAEDNSVGRGSVFVFTLPTNI</sequence>
<dbReference type="InterPro" id="IPR003594">
    <property type="entry name" value="HATPase_dom"/>
</dbReference>
<protein>
    <recommendedName>
        <fullName evidence="3">histidine kinase</fullName>
        <ecNumber evidence="3">2.7.13.3</ecNumber>
    </recommendedName>
</protein>
<reference evidence="15 16" key="1">
    <citation type="journal article" date="2012" name="Environ. Microbiol.">
        <title>The genome of the ammonia-oxidizing Candidatus Nitrososphaera gargensis: insights into metabolic versatility and environmental adaptations.</title>
        <authorList>
            <person name="Spang A."/>
            <person name="Poehlein A."/>
            <person name="Offre P."/>
            <person name="Zumbragel S."/>
            <person name="Haider S."/>
            <person name="Rychlik N."/>
            <person name="Nowka B."/>
            <person name="Schmeisser C."/>
            <person name="Lebedeva E.V."/>
            <person name="Rattei T."/>
            <person name="Bohm C."/>
            <person name="Schmid M."/>
            <person name="Galushko A."/>
            <person name="Hatzenpichler R."/>
            <person name="Weinmaier T."/>
            <person name="Daniel R."/>
            <person name="Schleper C."/>
            <person name="Spieck E."/>
            <person name="Streit W."/>
            <person name="Wagner M."/>
        </authorList>
    </citation>
    <scope>NUCLEOTIDE SEQUENCE [LARGE SCALE GENOMIC DNA]</scope>
    <source>
        <strain evidence="16">Ga9.2</strain>
    </source>
</reference>
<keyword evidence="10" id="KW-0902">Two-component regulatory system</keyword>
<gene>
    <name evidence="15" type="ordered locus">Ngar_c08700</name>
</gene>
<dbReference type="CDD" id="cd00082">
    <property type="entry name" value="HisKA"/>
    <property type="match status" value="1"/>
</dbReference>
<dbReference type="InterPro" id="IPR036890">
    <property type="entry name" value="HATPase_C_sf"/>
</dbReference>
<dbReference type="InterPro" id="IPR033479">
    <property type="entry name" value="dCache_1"/>
</dbReference>
<evidence type="ECO:0000259" key="14">
    <source>
        <dbReference type="PROSITE" id="PS50109"/>
    </source>
</evidence>
<evidence type="ECO:0000256" key="9">
    <source>
        <dbReference type="ARBA" id="ARBA00022989"/>
    </source>
</evidence>
<dbReference type="PANTHER" id="PTHR43711:SF31">
    <property type="entry name" value="HISTIDINE KINASE"/>
    <property type="match status" value="1"/>
</dbReference>
<evidence type="ECO:0000256" key="1">
    <source>
        <dbReference type="ARBA" id="ARBA00000085"/>
    </source>
</evidence>
<dbReference type="PANTHER" id="PTHR43711">
    <property type="entry name" value="TWO-COMPONENT HISTIDINE KINASE"/>
    <property type="match status" value="1"/>
</dbReference>
<dbReference type="CDD" id="cd18773">
    <property type="entry name" value="PDC1_HK_sensor"/>
    <property type="match status" value="1"/>
</dbReference>
<dbReference type="Gene3D" id="3.30.450.20">
    <property type="entry name" value="PAS domain"/>
    <property type="match status" value="2"/>
</dbReference>
<dbReference type="GO" id="GO:0005886">
    <property type="term" value="C:plasma membrane"/>
    <property type="evidence" value="ECO:0007669"/>
    <property type="project" value="UniProtKB-SubCell"/>
</dbReference>
<dbReference type="InParanoid" id="K0IIE5"/>
<dbReference type="SMART" id="SM00387">
    <property type="entry name" value="HATPase_c"/>
    <property type="match status" value="1"/>
</dbReference>
<proteinExistence type="predicted"/>
<evidence type="ECO:0000256" key="11">
    <source>
        <dbReference type="ARBA" id="ARBA00023136"/>
    </source>
</evidence>
<evidence type="ECO:0000256" key="6">
    <source>
        <dbReference type="ARBA" id="ARBA00022679"/>
    </source>
</evidence>
<dbReference type="PRINTS" id="PR00344">
    <property type="entry name" value="BCTRLSENSOR"/>
</dbReference>
<dbReference type="Pfam" id="PF00512">
    <property type="entry name" value="HisKA"/>
    <property type="match status" value="1"/>
</dbReference>
<evidence type="ECO:0000256" key="10">
    <source>
        <dbReference type="ARBA" id="ARBA00023012"/>
    </source>
</evidence>
<dbReference type="Gene3D" id="1.10.287.130">
    <property type="match status" value="1"/>
</dbReference>
<dbReference type="InterPro" id="IPR003661">
    <property type="entry name" value="HisK_dim/P_dom"/>
</dbReference>
<evidence type="ECO:0000313" key="16">
    <source>
        <dbReference type="Proteomes" id="UP000008037"/>
    </source>
</evidence>
<feature type="transmembrane region" description="Helical" evidence="13">
    <location>
        <begin position="296"/>
        <end position="319"/>
    </location>
</feature>
<dbReference type="EC" id="2.7.13.3" evidence="3"/>
<dbReference type="SMART" id="SM00388">
    <property type="entry name" value="HisKA"/>
    <property type="match status" value="1"/>
</dbReference>
<keyword evidence="5" id="KW-0597">Phosphoprotein</keyword>
<keyword evidence="12" id="KW-0175">Coiled coil</keyword>
<evidence type="ECO:0000256" key="8">
    <source>
        <dbReference type="ARBA" id="ARBA00022777"/>
    </source>
</evidence>
<dbReference type="InterPro" id="IPR004358">
    <property type="entry name" value="Sig_transdc_His_kin-like_C"/>
</dbReference>
<dbReference type="Pfam" id="PF02518">
    <property type="entry name" value="HATPase_c"/>
    <property type="match status" value="1"/>
</dbReference>
<dbReference type="EMBL" id="CP002408">
    <property type="protein sequence ID" value="AFU57812.1"/>
    <property type="molecule type" value="Genomic_DNA"/>
</dbReference>
<keyword evidence="6" id="KW-0808">Transferase</keyword>
<keyword evidence="9 13" id="KW-1133">Transmembrane helix</keyword>
<evidence type="ECO:0000256" key="3">
    <source>
        <dbReference type="ARBA" id="ARBA00012438"/>
    </source>
</evidence>
<dbReference type="GO" id="GO:0000155">
    <property type="term" value="F:phosphorelay sensor kinase activity"/>
    <property type="evidence" value="ECO:0007669"/>
    <property type="project" value="InterPro"/>
</dbReference>
<name>K0IIE5_NITGG</name>
<dbReference type="KEGG" id="nga:Ngar_c08700"/>
<accession>K0IIE5</accession>
<keyword evidence="4" id="KW-1003">Cell membrane</keyword>
<keyword evidence="8 15" id="KW-0418">Kinase</keyword>
<comment type="catalytic activity">
    <reaction evidence="1">
        <text>ATP + protein L-histidine = ADP + protein N-phospho-L-histidine.</text>
        <dbReference type="EC" id="2.7.13.3"/>
    </reaction>
</comment>
<dbReference type="STRING" id="1237085.Ngar_c08700"/>
<evidence type="ECO:0000256" key="13">
    <source>
        <dbReference type="SAM" id="Phobius"/>
    </source>
</evidence>
<feature type="domain" description="Histidine kinase" evidence="14">
    <location>
        <begin position="361"/>
        <end position="579"/>
    </location>
</feature>
<dbReference type="Pfam" id="PF02743">
    <property type="entry name" value="dCache_1"/>
    <property type="match status" value="1"/>
</dbReference>
<feature type="coiled-coil region" evidence="12">
    <location>
        <begin position="320"/>
        <end position="351"/>
    </location>
</feature>
<dbReference type="PROSITE" id="PS50109">
    <property type="entry name" value="HIS_KIN"/>
    <property type="match status" value="1"/>
</dbReference>
<dbReference type="SUPFAM" id="SSF47384">
    <property type="entry name" value="Homodimeric domain of signal transducing histidine kinase"/>
    <property type="match status" value="1"/>
</dbReference>
<evidence type="ECO:0000256" key="12">
    <source>
        <dbReference type="SAM" id="Coils"/>
    </source>
</evidence>
<keyword evidence="7 13" id="KW-0812">Transmembrane</keyword>
<evidence type="ECO:0000313" key="15">
    <source>
        <dbReference type="EMBL" id="AFU57812.1"/>
    </source>
</evidence>
<dbReference type="InterPro" id="IPR005467">
    <property type="entry name" value="His_kinase_dom"/>
</dbReference>
<keyword evidence="16" id="KW-1185">Reference proteome</keyword>
<dbReference type="SUPFAM" id="SSF55874">
    <property type="entry name" value="ATPase domain of HSP90 chaperone/DNA topoisomerase II/histidine kinase"/>
    <property type="match status" value="1"/>
</dbReference>
<evidence type="ECO:0000256" key="7">
    <source>
        <dbReference type="ARBA" id="ARBA00022692"/>
    </source>
</evidence>
<dbReference type="AlphaFoldDB" id="K0IIE5"/>